<protein>
    <recommendedName>
        <fullName evidence="15">Riboflavin biosynthesis protein</fullName>
    </recommendedName>
    <domain>
        <recommendedName>
            <fullName evidence="15">Riboflavin kinase</fullName>
            <ecNumber evidence="15">2.7.1.26</ecNumber>
        </recommendedName>
        <alternativeName>
            <fullName evidence="15">Flavokinase</fullName>
        </alternativeName>
    </domain>
    <domain>
        <recommendedName>
            <fullName evidence="15">FMN adenylyltransferase</fullName>
            <ecNumber evidence="15">2.7.7.2</ecNumber>
        </recommendedName>
        <alternativeName>
            <fullName evidence="15">FAD pyrophosphorylase</fullName>
        </alternativeName>
        <alternativeName>
            <fullName evidence="15">FAD synthase</fullName>
        </alternativeName>
    </domain>
</protein>
<dbReference type="GO" id="GO:0003919">
    <property type="term" value="F:FMN adenylyltransferase activity"/>
    <property type="evidence" value="ECO:0007669"/>
    <property type="project" value="UniProtKB-UniRule"/>
</dbReference>
<dbReference type="FunFam" id="3.40.50.620:FF:000021">
    <property type="entry name" value="Riboflavin biosynthesis protein"/>
    <property type="match status" value="1"/>
</dbReference>
<dbReference type="Pfam" id="PF01687">
    <property type="entry name" value="Flavokinase"/>
    <property type="match status" value="1"/>
</dbReference>
<dbReference type="PANTHER" id="PTHR22749:SF6">
    <property type="entry name" value="RIBOFLAVIN KINASE"/>
    <property type="match status" value="1"/>
</dbReference>
<dbReference type="OrthoDB" id="9803667at2"/>
<keyword evidence="10 15" id="KW-0274">FAD</keyword>
<dbReference type="UniPathway" id="UPA00276">
    <property type="reaction ID" value="UER00406"/>
</dbReference>
<keyword evidence="18" id="KW-1185">Reference proteome</keyword>
<evidence type="ECO:0000256" key="4">
    <source>
        <dbReference type="ARBA" id="ARBA00022630"/>
    </source>
</evidence>
<dbReference type="Proteomes" id="UP000317422">
    <property type="component" value="Unassembled WGS sequence"/>
</dbReference>
<keyword evidence="7 15" id="KW-0548">Nucleotidyltransferase</keyword>
<keyword evidence="9 15" id="KW-0418">Kinase</keyword>
<evidence type="ECO:0000256" key="13">
    <source>
        <dbReference type="ARBA" id="ARBA00047880"/>
    </source>
</evidence>
<keyword evidence="6 15" id="KW-0808">Transferase</keyword>
<evidence type="ECO:0000256" key="8">
    <source>
        <dbReference type="ARBA" id="ARBA00022741"/>
    </source>
</evidence>
<evidence type="ECO:0000256" key="7">
    <source>
        <dbReference type="ARBA" id="ARBA00022695"/>
    </source>
</evidence>
<dbReference type="RefSeq" id="WP_141923935.1">
    <property type="nucleotide sequence ID" value="NZ_VFQC01000001.1"/>
</dbReference>
<comment type="pathway">
    <text evidence="2 15">Cofactor biosynthesis; FAD biosynthesis; FAD from FMN: step 1/1.</text>
</comment>
<proteinExistence type="inferred from homology"/>
<feature type="domain" description="Riboflavin kinase" evidence="16">
    <location>
        <begin position="184"/>
        <end position="316"/>
    </location>
</feature>
<evidence type="ECO:0000256" key="5">
    <source>
        <dbReference type="ARBA" id="ARBA00022643"/>
    </source>
</evidence>
<evidence type="ECO:0000256" key="10">
    <source>
        <dbReference type="ARBA" id="ARBA00022827"/>
    </source>
</evidence>
<comment type="pathway">
    <text evidence="3 15">Cofactor biosynthesis; FMN biosynthesis; FMN from riboflavin (ATP route): step 1/1.</text>
</comment>
<dbReference type="AlphaFoldDB" id="A0A543NKW5"/>
<dbReference type="InterPro" id="IPR015865">
    <property type="entry name" value="Riboflavin_kinase_bac/euk"/>
</dbReference>
<sequence>MWRWRGLDDVPSGWGRCVVTVGVFDGVHLGHQAVLRTAADHAAASRLPVVAVTFDPHPDTLVRGGGAPDLLTPAERRDELLAEHGADAVCVLPFTPELSRLDAEGFVRRVLAERLHAAAVVVGEDFRFGRGATGDVGVLRALGEKYDFVVDGVRLFTDSHAETVTSTRVRSLIASGDVARARDCLGRPHRLEGVVVPGASRGRDLLGFPTANIDFPPETAVPADGVYAGWLVRTTDSGGEEERWPAAVSVGSNPTFEGSPRTVEAYALDRDDLDLYSRRAAVEFTDHIRAQESFPSVEDLIVAMRRDVSAVRELMSGR</sequence>
<keyword evidence="4 15" id="KW-0285">Flavoprotein</keyword>
<comment type="similarity">
    <text evidence="15">Belongs to the ribF family.</text>
</comment>
<comment type="catalytic activity">
    <reaction evidence="13 15">
        <text>riboflavin + ATP = FMN + ADP + H(+)</text>
        <dbReference type="Rhea" id="RHEA:14357"/>
        <dbReference type="ChEBI" id="CHEBI:15378"/>
        <dbReference type="ChEBI" id="CHEBI:30616"/>
        <dbReference type="ChEBI" id="CHEBI:57986"/>
        <dbReference type="ChEBI" id="CHEBI:58210"/>
        <dbReference type="ChEBI" id="CHEBI:456216"/>
        <dbReference type="EC" id="2.7.1.26"/>
    </reaction>
</comment>
<dbReference type="InterPro" id="IPR023468">
    <property type="entry name" value="Riboflavin_kinase"/>
</dbReference>
<dbReference type="InterPro" id="IPR015864">
    <property type="entry name" value="FAD_synthase"/>
</dbReference>
<keyword evidence="8 15" id="KW-0547">Nucleotide-binding</keyword>
<accession>A0A543NKW5</accession>
<dbReference type="InterPro" id="IPR004821">
    <property type="entry name" value="Cyt_trans-like"/>
</dbReference>
<dbReference type="FunFam" id="2.40.30.30:FF:000003">
    <property type="entry name" value="Riboflavin biosynthesis protein"/>
    <property type="match status" value="1"/>
</dbReference>
<dbReference type="EC" id="2.7.1.26" evidence="15"/>
<keyword evidence="12" id="KW-0511">Multifunctional enzyme</keyword>
<dbReference type="InterPro" id="IPR014729">
    <property type="entry name" value="Rossmann-like_a/b/a_fold"/>
</dbReference>
<evidence type="ECO:0000256" key="1">
    <source>
        <dbReference type="ARBA" id="ARBA00002121"/>
    </source>
</evidence>
<dbReference type="NCBIfam" id="TIGR00125">
    <property type="entry name" value="cyt_tran_rel"/>
    <property type="match status" value="1"/>
</dbReference>
<evidence type="ECO:0000256" key="3">
    <source>
        <dbReference type="ARBA" id="ARBA00005201"/>
    </source>
</evidence>
<dbReference type="PIRSF" id="PIRSF004491">
    <property type="entry name" value="FAD_Synth"/>
    <property type="match status" value="1"/>
</dbReference>
<dbReference type="EC" id="2.7.7.2" evidence="15"/>
<dbReference type="Gene3D" id="3.40.50.620">
    <property type="entry name" value="HUPs"/>
    <property type="match status" value="1"/>
</dbReference>
<keyword evidence="11 15" id="KW-0067">ATP-binding</keyword>
<evidence type="ECO:0000256" key="9">
    <source>
        <dbReference type="ARBA" id="ARBA00022777"/>
    </source>
</evidence>
<dbReference type="Gene3D" id="2.40.30.30">
    <property type="entry name" value="Riboflavin kinase-like"/>
    <property type="match status" value="1"/>
</dbReference>
<dbReference type="PANTHER" id="PTHR22749">
    <property type="entry name" value="RIBOFLAVIN KINASE/FMN ADENYLYLTRANSFERASE"/>
    <property type="match status" value="1"/>
</dbReference>
<dbReference type="GO" id="GO:0009398">
    <property type="term" value="P:FMN biosynthetic process"/>
    <property type="evidence" value="ECO:0007669"/>
    <property type="project" value="UniProtKB-UniRule"/>
</dbReference>
<dbReference type="NCBIfam" id="TIGR00083">
    <property type="entry name" value="ribF"/>
    <property type="match status" value="1"/>
</dbReference>
<keyword evidence="5 15" id="KW-0288">FMN</keyword>
<comment type="catalytic activity">
    <reaction evidence="14 15">
        <text>FMN + ATP + H(+) = FAD + diphosphate</text>
        <dbReference type="Rhea" id="RHEA:17237"/>
        <dbReference type="ChEBI" id="CHEBI:15378"/>
        <dbReference type="ChEBI" id="CHEBI:30616"/>
        <dbReference type="ChEBI" id="CHEBI:33019"/>
        <dbReference type="ChEBI" id="CHEBI:57692"/>
        <dbReference type="ChEBI" id="CHEBI:58210"/>
        <dbReference type="EC" id="2.7.7.2"/>
    </reaction>
</comment>
<evidence type="ECO:0000313" key="18">
    <source>
        <dbReference type="Proteomes" id="UP000317422"/>
    </source>
</evidence>
<reference evidence="17 18" key="1">
    <citation type="submission" date="2019-06" db="EMBL/GenBank/DDBJ databases">
        <title>Sequencing the genomes of 1000 actinobacteria strains.</title>
        <authorList>
            <person name="Klenk H.-P."/>
        </authorList>
    </citation>
    <scope>NUCLEOTIDE SEQUENCE [LARGE SCALE GENOMIC DNA]</scope>
    <source>
        <strain evidence="17 18">DSM 45015</strain>
    </source>
</reference>
<evidence type="ECO:0000256" key="2">
    <source>
        <dbReference type="ARBA" id="ARBA00004726"/>
    </source>
</evidence>
<evidence type="ECO:0000256" key="14">
    <source>
        <dbReference type="ARBA" id="ARBA00049494"/>
    </source>
</evidence>
<dbReference type="GO" id="GO:0006747">
    <property type="term" value="P:FAD biosynthetic process"/>
    <property type="evidence" value="ECO:0007669"/>
    <property type="project" value="UniProtKB-UniRule"/>
</dbReference>
<evidence type="ECO:0000259" key="16">
    <source>
        <dbReference type="SMART" id="SM00904"/>
    </source>
</evidence>
<dbReference type="Pfam" id="PF06574">
    <property type="entry name" value="FAD_syn"/>
    <property type="match status" value="1"/>
</dbReference>
<evidence type="ECO:0000256" key="11">
    <source>
        <dbReference type="ARBA" id="ARBA00022840"/>
    </source>
</evidence>
<evidence type="ECO:0000256" key="12">
    <source>
        <dbReference type="ARBA" id="ARBA00023268"/>
    </source>
</evidence>
<dbReference type="GO" id="GO:0008531">
    <property type="term" value="F:riboflavin kinase activity"/>
    <property type="evidence" value="ECO:0007669"/>
    <property type="project" value="UniProtKB-UniRule"/>
</dbReference>
<dbReference type="SMART" id="SM00904">
    <property type="entry name" value="Flavokinase"/>
    <property type="match status" value="1"/>
</dbReference>
<dbReference type="CDD" id="cd02064">
    <property type="entry name" value="FAD_synthetase_N"/>
    <property type="match status" value="1"/>
</dbReference>
<evidence type="ECO:0000313" key="17">
    <source>
        <dbReference type="EMBL" id="TQN32442.1"/>
    </source>
</evidence>
<evidence type="ECO:0000256" key="15">
    <source>
        <dbReference type="PIRNR" id="PIRNR004491"/>
    </source>
</evidence>
<dbReference type="InterPro" id="IPR002606">
    <property type="entry name" value="Riboflavin_kinase_bac"/>
</dbReference>
<organism evidence="17 18">
    <name type="scientific">Haloactinospora alba</name>
    <dbReference type="NCBI Taxonomy" id="405555"/>
    <lineage>
        <taxon>Bacteria</taxon>
        <taxon>Bacillati</taxon>
        <taxon>Actinomycetota</taxon>
        <taxon>Actinomycetes</taxon>
        <taxon>Streptosporangiales</taxon>
        <taxon>Nocardiopsidaceae</taxon>
        <taxon>Haloactinospora</taxon>
    </lineage>
</organism>
<comment type="caution">
    <text evidence="17">The sequence shown here is derived from an EMBL/GenBank/DDBJ whole genome shotgun (WGS) entry which is preliminary data.</text>
</comment>
<dbReference type="SUPFAM" id="SSF52374">
    <property type="entry name" value="Nucleotidylyl transferase"/>
    <property type="match status" value="1"/>
</dbReference>
<dbReference type="NCBIfam" id="NF004160">
    <property type="entry name" value="PRK05627.1-3"/>
    <property type="match status" value="1"/>
</dbReference>
<dbReference type="EMBL" id="VFQC01000001">
    <property type="protein sequence ID" value="TQN32442.1"/>
    <property type="molecule type" value="Genomic_DNA"/>
</dbReference>
<dbReference type="InterPro" id="IPR023465">
    <property type="entry name" value="Riboflavin_kinase_dom_sf"/>
</dbReference>
<dbReference type="GO" id="GO:0009231">
    <property type="term" value="P:riboflavin biosynthetic process"/>
    <property type="evidence" value="ECO:0007669"/>
    <property type="project" value="InterPro"/>
</dbReference>
<gene>
    <name evidence="17" type="ORF">FHX37_2402</name>
</gene>
<dbReference type="UniPathway" id="UPA00277">
    <property type="reaction ID" value="UER00407"/>
</dbReference>
<name>A0A543NKW5_9ACTN</name>
<comment type="function">
    <text evidence="1">Catalyzes the phosphorylation of riboflavin to FMN followed by the adenylation of FMN to FAD.</text>
</comment>
<dbReference type="GO" id="GO:0005524">
    <property type="term" value="F:ATP binding"/>
    <property type="evidence" value="ECO:0007669"/>
    <property type="project" value="UniProtKB-UniRule"/>
</dbReference>
<dbReference type="SUPFAM" id="SSF82114">
    <property type="entry name" value="Riboflavin kinase-like"/>
    <property type="match status" value="1"/>
</dbReference>
<evidence type="ECO:0000256" key="6">
    <source>
        <dbReference type="ARBA" id="ARBA00022679"/>
    </source>
</evidence>